<feature type="signal peptide" evidence="1">
    <location>
        <begin position="1"/>
        <end position="22"/>
    </location>
</feature>
<organism evidence="2 3">
    <name type="scientific">Legionella erythra</name>
    <dbReference type="NCBI Taxonomy" id="448"/>
    <lineage>
        <taxon>Bacteria</taxon>
        <taxon>Pseudomonadati</taxon>
        <taxon>Pseudomonadota</taxon>
        <taxon>Gammaproteobacteria</taxon>
        <taxon>Legionellales</taxon>
        <taxon>Legionellaceae</taxon>
        <taxon>Legionella</taxon>
    </lineage>
</organism>
<dbReference type="STRING" id="448.Lery_0323"/>
<comment type="caution">
    <text evidence="2">The sequence shown here is derived from an EMBL/GenBank/DDBJ whole genome shotgun (WGS) entry which is preliminary data.</text>
</comment>
<reference evidence="2 3" key="1">
    <citation type="submission" date="2015-11" db="EMBL/GenBank/DDBJ databases">
        <title>Genomic analysis of 38 Legionella species identifies large and diverse effector repertoires.</title>
        <authorList>
            <person name="Burstein D."/>
            <person name="Amaro F."/>
            <person name="Zusman T."/>
            <person name="Lifshitz Z."/>
            <person name="Cohen O."/>
            <person name="Gilbert J.A."/>
            <person name="Pupko T."/>
            <person name="Shuman H.A."/>
            <person name="Segal G."/>
        </authorList>
    </citation>
    <scope>NUCLEOTIDE SEQUENCE [LARGE SCALE GENOMIC DNA]</scope>
    <source>
        <strain evidence="2 3">SE-32A-C8</strain>
    </source>
</reference>
<dbReference type="PATRIC" id="fig|448.7.peg.339"/>
<dbReference type="AlphaFoldDB" id="A0A0W0TVB5"/>
<dbReference type="EMBL" id="LNYA01000003">
    <property type="protein sequence ID" value="KTC99422.1"/>
    <property type="molecule type" value="Genomic_DNA"/>
</dbReference>
<evidence type="ECO:0000313" key="2">
    <source>
        <dbReference type="EMBL" id="KTC99422.1"/>
    </source>
</evidence>
<accession>A0A0W0TVB5</accession>
<proteinExistence type="predicted"/>
<name>A0A0W0TVB5_LEGER</name>
<protein>
    <submittedName>
        <fullName evidence="2">Protein with a bacterial immunoglobulin-like domain protein</fullName>
    </submittedName>
</protein>
<feature type="chain" id="PRO_5006913429" evidence="1">
    <location>
        <begin position="23"/>
        <end position="142"/>
    </location>
</feature>
<dbReference type="OrthoDB" id="5654229at2"/>
<evidence type="ECO:0000313" key="3">
    <source>
        <dbReference type="Proteomes" id="UP000054773"/>
    </source>
</evidence>
<evidence type="ECO:0000256" key="1">
    <source>
        <dbReference type="SAM" id="SignalP"/>
    </source>
</evidence>
<gene>
    <name evidence="2" type="ORF">Lery_0323</name>
</gene>
<dbReference type="RefSeq" id="WP_058525503.1">
    <property type="nucleotide sequence ID" value="NZ_CAAAHY010000001.1"/>
</dbReference>
<keyword evidence="3" id="KW-1185">Reference proteome</keyword>
<dbReference type="Proteomes" id="UP000054773">
    <property type="component" value="Unassembled WGS sequence"/>
</dbReference>
<sequence>MKKRILGIFGFGLMLLSSLINAGTQPKFSIVNTVRPPALIAPGDIVGAQYLVTNNTLITRELTLVPLTGVQQITAGPNACQNPFVLAHGQSCFLNLVFNSNFANGVHNGPEICKTVAGGGNVPSQFLCSQPSRTDLLNITVQ</sequence>
<keyword evidence="1" id="KW-0732">Signal</keyword>